<feature type="domain" description="RagB/SusD" evidence="6">
    <location>
        <begin position="270"/>
        <end position="583"/>
    </location>
</feature>
<dbReference type="Gene3D" id="1.25.40.390">
    <property type="match status" value="1"/>
</dbReference>
<keyword evidence="3" id="KW-0732">Signal</keyword>
<keyword evidence="9" id="KW-1185">Reference proteome</keyword>
<proteinExistence type="inferred from homology"/>
<dbReference type="RefSeq" id="WP_109677494.1">
    <property type="nucleotide sequence ID" value="NZ_QGDT01000015.1"/>
</dbReference>
<feature type="domain" description="SusD-like N-terminal" evidence="7">
    <location>
        <begin position="34"/>
        <end position="228"/>
    </location>
</feature>
<gene>
    <name evidence="8" type="ORF">CLV98_11521</name>
</gene>
<sequence length="585" mass="66573">MKMKLKIYIGLALVLVQLSGCNQYLTEVNPNEMSTGSFWKNLDDANSGLTAVYNSFKNPQILAFQEEYNRSDMTYPGYGRPTNTDVYYLQTFNNGSPAPNNKWTTLYTGIFRANQVLESLDKLLPTYSDSVSIKRGRAIKAQAHFFRGLFYSYLHNSFNQGSVPIFDFVPQGESQFYQDLQPSDIVLDFYRKDLEYAKANLPAKWTNAMDLGRVTSGAATAVLGMSYLYEKNYDKAASYFKDVIENPSYGYKLTPSIGDNFSTKAEFNEESILEIGYSIDYKAQVGPWAEEQVASNYNVFISPVGGNRAIYPSCWLIMAYKKEEMDKNDARNYVVDPSGTKRLRTYSLRTSYSIVVPDDIDMPYYQLLPAQAANFNGGATGYFRKYTNWETLRSEKDIVPNQRSGINVRVIRLADVYLMYAECLIKGGTDESGVNGALQYINKVRHRSALKLLGQASDSEFPAAEHDNKVYTASAIMEHLMYVERPLELSLEGHAIRHLDLRRWGITKQRFEEVSKKQYFGDIYWYTNVAGKKAFQWTSILKEGTNPSYTTLQDNVQAAKNYIASEHAYWPLPNNEILTNPVVLK</sequence>
<evidence type="ECO:0000256" key="1">
    <source>
        <dbReference type="ARBA" id="ARBA00004442"/>
    </source>
</evidence>
<dbReference type="SUPFAM" id="SSF48452">
    <property type="entry name" value="TPR-like"/>
    <property type="match status" value="1"/>
</dbReference>
<dbReference type="OrthoDB" id="5694214at2"/>
<dbReference type="Pfam" id="PF14322">
    <property type="entry name" value="SusD-like_3"/>
    <property type="match status" value="1"/>
</dbReference>
<evidence type="ECO:0000259" key="7">
    <source>
        <dbReference type="Pfam" id="PF14322"/>
    </source>
</evidence>
<evidence type="ECO:0000313" key="8">
    <source>
        <dbReference type="EMBL" id="PWJ55002.1"/>
    </source>
</evidence>
<organism evidence="8 9">
    <name type="scientific">Dyadobacter jejuensis</name>
    <dbReference type="NCBI Taxonomy" id="1082580"/>
    <lineage>
        <taxon>Bacteria</taxon>
        <taxon>Pseudomonadati</taxon>
        <taxon>Bacteroidota</taxon>
        <taxon>Cytophagia</taxon>
        <taxon>Cytophagales</taxon>
        <taxon>Spirosomataceae</taxon>
        <taxon>Dyadobacter</taxon>
    </lineage>
</organism>
<reference evidence="8 9" key="1">
    <citation type="submission" date="2018-03" db="EMBL/GenBank/DDBJ databases">
        <title>Genomic Encyclopedia of Archaeal and Bacterial Type Strains, Phase II (KMG-II): from individual species to whole genera.</title>
        <authorList>
            <person name="Goeker M."/>
        </authorList>
    </citation>
    <scope>NUCLEOTIDE SEQUENCE [LARGE SCALE GENOMIC DNA]</scope>
    <source>
        <strain evidence="8 9">DSM 100346</strain>
    </source>
</reference>
<dbReference type="InterPro" id="IPR033985">
    <property type="entry name" value="SusD-like_N"/>
</dbReference>
<evidence type="ECO:0000259" key="6">
    <source>
        <dbReference type="Pfam" id="PF07980"/>
    </source>
</evidence>
<dbReference type="GO" id="GO:0009279">
    <property type="term" value="C:cell outer membrane"/>
    <property type="evidence" value="ECO:0007669"/>
    <property type="project" value="UniProtKB-SubCell"/>
</dbReference>
<dbReference type="InterPro" id="IPR011990">
    <property type="entry name" value="TPR-like_helical_dom_sf"/>
</dbReference>
<accession>A0A316ABP5</accession>
<comment type="caution">
    <text evidence="8">The sequence shown here is derived from an EMBL/GenBank/DDBJ whole genome shotgun (WGS) entry which is preliminary data.</text>
</comment>
<dbReference type="AlphaFoldDB" id="A0A316ABP5"/>
<protein>
    <submittedName>
        <fullName evidence="8">Putative outer membrane starch-binding protein</fullName>
    </submittedName>
</protein>
<dbReference type="Proteomes" id="UP000245880">
    <property type="component" value="Unassembled WGS sequence"/>
</dbReference>
<evidence type="ECO:0000256" key="2">
    <source>
        <dbReference type="ARBA" id="ARBA00006275"/>
    </source>
</evidence>
<name>A0A316ABP5_9BACT</name>
<comment type="subcellular location">
    <subcellularLocation>
        <location evidence="1">Cell outer membrane</location>
    </subcellularLocation>
</comment>
<evidence type="ECO:0000256" key="3">
    <source>
        <dbReference type="ARBA" id="ARBA00022729"/>
    </source>
</evidence>
<keyword evidence="4" id="KW-0472">Membrane</keyword>
<evidence type="ECO:0000256" key="4">
    <source>
        <dbReference type="ARBA" id="ARBA00023136"/>
    </source>
</evidence>
<dbReference type="InterPro" id="IPR012944">
    <property type="entry name" value="SusD_RagB_dom"/>
</dbReference>
<dbReference type="EMBL" id="QGDT01000015">
    <property type="protein sequence ID" value="PWJ55002.1"/>
    <property type="molecule type" value="Genomic_DNA"/>
</dbReference>
<evidence type="ECO:0000313" key="9">
    <source>
        <dbReference type="Proteomes" id="UP000245880"/>
    </source>
</evidence>
<evidence type="ECO:0000256" key="5">
    <source>
        <dbReference type="ARBA" id="ARBA00023237"/>
    </source>
</evidence>
<keyword evidence="5" id="KW-0998">Cell outer membrane</keyword>
<dbReference type="Pfam" id="PF07980">
    <property type="entry name" value="SusD_RagB"/>
    <property type="match status" value="1"/>
</dbReference>
<comment type="similarity">
    <text evidence="2">Belongs to the SusD family.</text>
</comment>